<protein>
    <submittedName>
        <fullName evidence="1">Membrane protein</fullName>
    </submittedName>
</protein>
<dbReference type="Gene3D" id="1.20.58.320">
    <property type="entry name" value="TPR-like"/>
    <property type="match status" value="1"/>
</dbReference>
<name>A0A0A7EHF9_9GAMM</name>
<dbReference type="eggNOG" id="COG3803">
    <property type="taxonomic scope" value="Bacteria"/>
</dbReference>
<dbReference type="InterPro" id="IPR010323">
    <property type="entry name" value="DUF924"/>
</dbReference>
<keyword evidence="2" id="KW-1185">Reference proteome</keyword>
<accession>A0A0A7EHF9</accession>
<dbReference type="OrthoDB" id="7593450at2"/>
<dbReference type="HOGENOM" id="CLU_065010_2_0_6"/>
<organism evidence="1 2">
    <name type="scientific">Pseudoalteromonas piratica</name>
    <dbReference type="NCBI Taxonomy" id="1348114"/>
    <lineage>
        <taxon>Bacteria</taxon>
        <taxon>Pseudomonadati</taxon>
        <taxon>Pseudomonadota</taxon>
        <taxon>Gammaproteobacteria</taxon>
        <taxon>Alteromonadales</taxon>
        <taxon>Pseudoalteromonadaceae</taxon>
        <taxon>Pseudoalteromonas</taxon>
    </lineage>
</organism>
<sequence>MNYQTVYDFWFNTLTAEQWFAVDHDVDELISQKFKSTLEAAKAGELFEWRTSAQGALCEIIVLDQFSRNIYRGTPAAFNQDATALVLAQQAIEKWFDKQLNETEVGFLYLPYMHSESKIIHEIALSLYKNHPSYDFEVAHKNIIDQFGRYPHRNQILGRVSSEQELTFLTQPNSSF</sequence>
<dbReference type="Proteomes" id="UP000030341">
    <property type="component" value="Chromosome 1"/>
</dbReference>
<dbReference type="STRING" id="1348114.OM33_10320"/>
<dbReference type="Gene3D" id="1.25.40.10">
    <property type="entry name" value="Tetratricopeptide repeat domain"/>
    <property type="match status" value="1"/>
</dbReference>
<dbReference type="RefSeq" id="WP_038641448.1">
    <property type="nucleotide sequence ID" value="NZ_CP009888.1"/>
</dbReference>
<dbReference type="SUPFAM" id="SSF48452">
    <property type="entry name" value="TPR-like"/>
    <property type="match status" value="1"/>
</dbReference>
<proteinExistence type="predicted"/>
<reference evidence="1 2" key="1">
    <citation type="submission" date="2014-11" db="EMBL/GenBank/DDBJ databases">
        <title>Complete Genome Sequence of Pseudoalteromonas sp. Strain OCN003 Isolated from Kaneohe Bay, Oahu, Hawaii.</title>
        <authorList>
            <person name="Beurmann S."/>
            <person name="Videau P."/>
            <person name="Ushijima B."/>
            <person name="Smith A.M."/>
            <person name="Aeby G.S."/>
            <person name="Callahan S.M."/>
            <person name="Belcaid M."/>
        </authorList>
    </citation>
    <scope>NUCLEOTIDE SEQUENCE [LARGE SCALE GENOMIC DNA]</scope>
    <source>
        <strain evidence="1 2">OCN003</strain>
    </source>
</reference>
<dbReference type="AlphaFoldDB" id="A0A0A7EHF9"/>
<dbReference type="InterPro" id="IPR011990">
    <property type="entry name" value="TPR-like_helical_dom_sf"/>
</dbReference>
<evidence type="ECO:0000313" key="2">
    <source>
        <dbReference type="Proteomes" id="UP000030341"/>
    </source>
</evidence>
<dbReference type="EMBL" id="CP009888">
    <property type="protein sequence ID" value="AIY65501.1"/>
    <property type="molecule type" value="Genomic_DNA"/>
</dbReference>
<evidence type="ECO:0000313" key="1">
    <source>
        <dbReference type="EMBL" id="AIY65501.1"/>
    </source>
</evidence>
<gene>
    <name evidence="1" type="ORF">OM33_10320</name>
</gene>
<dbReference type="KEGG" id="pseo:OM33_10320"/>
<dbReference type="Pfam" id="PF06041">
    <property type="entry name" value="DUF924"/>
    <property type="match status" value="1"/>
</dbReference>